<feature type="transmembrane region" description="Helical" evidence="7">
    <location>
        <begin position="162"/>
        <end position="183"/>
    </location>
</feature>
<organism evidence="8 9">
    <name type="scientific">Leptolyngbya iicbica LK</name>
    <dbReference type="NCBI Taxonomy" id="2294035"/>
    <lineage>
        <taxon>Bacteria</taxon>
        <taxon>Bacillati</taxon>
        <taxon>Cyanobacteriota</taxon>
        <taxon>Cyanophyceae</taxon>
        <taxon>Leptolyngbyales</taxon>
        <taxon>Leptolyngbyaceae</taxon>
        <taxon>Leptolyngbya group</taxon>
        <taxon>Leptolyngbya</taxon>
        <taxon>Leptolyngbya iicbica</taxon>
    </lineage>
</organism>
<keyword evidence="3" id="KW-1003">Cell membrane</keyword>
<accession>A0A4Q7EAA6</accession>
<dbReference type="GO" id="GO:0005886">
    <property type="term" value="C:plasma membrane"/>
    <property type="evidence" value="ECO:0007669"/>
    <property type="project" value="UniProtKB-SubCell"/>
</dbReference>
<keyword evidence="6 7" id="KW-0472">Membrane</keyword>
<keyword evidence="4 7" id="KW-0812">Transmembrane</keyword>
<dbReference type="Pfam" id="PF01914">
    <property type="entry name" value="MarC"/>
    <property type="match status" value="1"/>
</dbReference>
<dbReference type="NCBIfam" id="TIGR00427">
    <property type="entry name" value="NAAT family transporter"/>
    <property type="match status" value="1"/>
</dbReference>
<comment type="subcellular location">
    <subcellularLocation>
        <location evidence="1 7">Cell membrane</location>
        <topology evidence="1 7">Multi-pass membrane protein</topology>
    </subcellularLocation>
</comment>
<reference evidence="8 9" key="1">
    <citation type="submission" date="2018-11" db="EMBL/GenBank/DDBJ databases">
        <title>Whole genome sequencing of an environmental sample.</title>
        <authorList>
            <person name="Sarangi A.N."/>
            <person name="Singh D."/>
            <person name="Tripathy S."/>
        </authorList>
    </citation>
    <scope>NUCLEOTIDE SEQUENCE [LARGE SCALE GENOMIC DNA]</scope>
    <source>
        <strain evidence="8 9">Lakshadweep</strain>
    </source>
</reference>
<evidence type="ECO:0000256" key="6">
    <source>
        <dbReference type="ARBA" id="ARBA00023136"/>
    </source>
</evidence>
<feature type="transmembrane region" description="Helical" evidence="7">
    <location>
        <begin position="61"/>
        <end position="84"/>
    </location>
</feature>
<gene>
    <name evidence="8" type="ORF">DYY88_11685</name>
</gene>
<dbReference type="InterPro" id="IPR002771">
    <property type="entry name" value="Multi_antbiot-R_MarC"/>
</dbReference>
<dbReference type="PANTHER" id="PTHR33508">
    <property type="entry name" value="UPF0056 MEMBRANE PROTEIN YHCE"/>
    <property type="match status" value="1"/>
</dbReference>
<evidence type="ECO:0000256" key="1">
    <source>
        <dbReference type="ARBA" id="ARBA00004651"/>
    </source>
</evidence>
<evidence type="ECO:0000256" key="3">
    <source>
        <dbReference type="ARBA" id="ARBA00022475"/>
    </source>
</evidence>
<evidence type="ECO:0000256" key="7">
    <source>
        <dbReference type="RuleBase" id="RU362048"/>
    </source>
</evidence>
<keyword evidence="5 7" id="KW-1133">Transmembrane helix</keyword>
<dbReference type="OrthoDB" id="21094at2"/>
<evidence type="ECO:0000256" key="5">
    <source>
        <dbReference type="ARBA" id="ARBA00022989"/>
    </source>
</evidence>
<feature type="transmembrane region" description="Helical" evidence="7">
    <location>
        <begin position="132"/>
        <end position="156"/>
    </location>
</feature>
<feature type="transmembrane region" description="Helical" evidence="7">
    <location>
        <begin position="204"/>
        <end position="225"/>
    </location>
</feature>
<dbReference type="AlphaFoldDB" id="A0A4Q7EAA6"/>
<evidence type="ECO:0000313" key="8">
    <source>
        <dbReference type="EMBL" id="RZM79399.1"/>
    </source>
</evidence>
<sequence>MGWDILRLFCRAIGAKSMDQSLSQFIITAFVMLIVVVNPVAVAPVFVSLTTGMRLTERRRLLNRSLIIAFSVTLFFLFAGRLLLSYLGVTTHAFAVSGGMLLFLLALPTLFGERSSIQSPEKGDASNTGEDVAVFPLALPLLAGPGTLATVLVLATQAGSDMVRIGLLAIVLGVTYLASWPILYASDRLITLLGESKVSILTRVLGIILAALAVQYVFNGITGYYDALVSR</sequence>
<protein>
    <recommendedName>
        <fullName evidence="7">UPF0056 membrane protein</fullName>
    </recommendedName>
</protein>
<comment type="similarity">
    <text evidence="2 7">Belongs to the UPF0056 (MarC) family.</text>
</comment>
<evidence type="ECO:0000313" key="9">
    <source>
        <dbReference type="Proteomes" id="UP000292459"/>
    </source>
</evidence>
<feature type="transmembrane region" description="Helical" evidence="7">
    <location>
        <begin position="90"/>
        <end position="111"/>
    </location>
</feature>
<feature type="transmembrane region" description="Helical" evidence="7">
    <location>
        <begin position="25"/>
        <end position="49"/>
    </location>
</feature>
<dbReference type="Proteomes" id="UP000292459">
    <property type="component" value="Unassembled WGS sequence"/>
</dbReference>
<keyword evidence="9" id="KW-1185">Reference proteome</keyword>
<comment type="caution">
    <text evidence="8">The sequence shown here is derived from an EMBL/GenBank/DDBJ whole genome shotgun (WGS) entry which is preliminary data.</text>
</comment>
<evidence type="ECO:0000256" key="2">
    <source>
        <dbReference type="ARBA" id="ARBA00009784"/>
    </source>
</evidence>
<dbReference type="EMBL" id="QVFV01000002">
    <property type="protein sequence ID" value="RZM79399.1"/>
    <property type="molecule type" value="Genomic_DNA"/>
</dbReference>
<evidence type="ECO:0000256" key="4">
    <source>
        <dbReference type="ARBA" id="ARBA00022692"/>
    </source>
</evidence>
<name>A0A4Q7EAA6_9CYAN</name>
<dbReference type="PANTHER" id="PTHR33508:SF1">
    <property type="entry name" value="UPF0056 MEMBRANE PROTEIN YHCE"/>
    <property type="match status" value="1"/>
</dbReference>
<proteinExistence type="inferred from homology"/>